<dbReference type="InterPro" id="IPR035892">
    <property type="entry name" value="C2_domain_sf"/>
</dbReference>
<evidence type="ECO:0008006" key="16">
    <source>
        <dbReference type="Google" id="ProtNLM"/>
    </source>
</evidence>
<evidence type="ECO:0000256" key="4">
    <source>
        <dbReference type="ARBA" id="ARBA00022692"/>
    </source>
</evidence>
<feature type="region of interest" description="Disordered" evidence="11">
    <location>
        <begin position="764"/>
        <end position="800"/>
    </location>
</feature>
<sequence>MTTDERIYPSGKTHYSGTNRVPTIREFLDRLDRLKPARDAQLEEEQVEGEKAQAQGQAQAQQHHQKHPEHQEQREWLPETEGEVFVKEDKGKGKGKGKEGKEKEKEKEVIGGGEEEQKEHTIGVQTHTQGQGREDGYDWIHRAPSSASQIKQKLVGGKSKANQHGESGSKEDVTPIPPVRPPSDPNKPGKNRRIVRDPVTRQDVEIADVTGREMRQADEPKITVPLHALNPSSSPSLVDDDDDDDDDETQFLYQIISPSQPQPPSKTSFPSTTTTEIPLHHTPPTNVLFHPTPTITFSTREFESLTRRSTALCLITFLSLTILSITSSRPFAHLLLAVLITSLIYFFTKNVIKRGLQGEWHAEARRGRTALLSHVPESAEWLNALLKTVWTTLDAERVFSGVGDTLEDVMQASVPRVVEHVKVKDLSQGKEPIRVVSIRALANGEVGELKKTRQKEVRDPEEVKAEEEGGGFYNLEMTVAYHARETTSTSGGWEGKVRENVGMQIVFYLGVKGLFGVPVPIWVELRRLVATLRLRVALAPCPPFVRTVSFTLMGQPKVEASCVPLVRQGTNILELPLVAEFVNWAIATAADMYVAPRSMTIDVGKLLQGDDIKKDTNALGVLYVRIRKATGLSKQDRRGSKGGGSDPYVVVSFSKFSKPLYCTRVIEDDLNPIFEESCGLTVTAEVIKADEQLSMELWDSDRSSADDLVGKVEVSIQELMQQPGKMIQHVSKLRGIKAGSTMPGLLHWEVGYFTKAPFRRAMRTNGLDPTLPEELRSKPELQDEHGSIDDEEEDAVVHTPPDPLWRSGVLSVVVHRIVGLEFENVKGSHWSWRRRHEEDYDPARPEAGEAKEEQSGRLPNAYCTILINDELVYKTRVKAVSSRPIFEAGTERFVRDWRCCIVTVTVRDARNRQHDPIIGVVSMRLGDVLRTSSQSTRWYPLDGGIGFGRVRISLLFRSIAIRLPPSQIGFGEVGTWEFLCDSITTTDYAPSERTKLKLRTGGSSATIPSSSCSRREGDPPISGLSWSLNPPSIIRLPIRARYRSPIVFAFHPPGKRHRTDVYATLWLCDIPDWEEREITLPIWRCSNAKRLTQNYITESNLSTVPDLEVTEVGRVHFKGRFKPGTDRDHIRFVRDNDSRETIETWEACFAEGVRGEEVEGEVPGLVRELYEESLVQGRDVLALAGEGERRRWFGRREGDEEGSDSSEGETGEGDDEDGSEGSHEKKYTCSAESSTGPIAAYKAYKERSRDLNRRHRGLMQWKAMRNIQFAKDEAVFAAKKLMKVGSLSGRKPDVETEVQKALDNIVKRL</sequence>
<dbReference type="GO" id="GO:0061817">
    <property type="term" value="P:endoplasmic reticulum-plasma membrane tethering"/>
    <property type="evidence" value="ECO:0007669"/>
    <property type="project" value="InterPro"/>
</dbReference>
<dbReference type="InterPro" id="IPR037765">
    <property type="entry name" value="C2B_Tricalbin"/>
</dbReference>
<keyword evidence="10" id="KW-0472">Membrane</keyword>
<evidence type="ECO:0000313" key="15">
    <source>
        <dbReference type="Proteomes" id="UP000008066"/>
    </source>
</evidence>
<evidence type="ECO:0000256" key="3">
    <source>
        <dbReference type="ARBA" id="ARBA00022553"/>
    </source>
</evidence>
<evidence type="ECO:0000256" key="2">
    <source>
        <dbReference type="ARBA" id="ARBA00022448"/>
    </source>
</evidence>
<dbReference type="OrthoDB" id="419768at2759"/>
<gene>
    <name evidence="14" type="ORF">CTHT_0002270</name>
</gene>
<feature type="region of interest" description="Disordered" evidence="11">
    <location>
        <begin position="1"/>
        <end position="20"/>
    </location>
</feature>
<feature type="region of interest" description="Disordered" evidence="11">
    <location>
        <begin position="1193"/>
        <end position="1232"/>
    </location>
</feature>
<proteinExistence type="predicted"/>
<dbReference type="GO" id="GO:0005789">
    <property type="term" value="C:endoplasmic reticulum membrane"/>
    <property type="evidence" value="ECO:0007669"/>
    <property type="project" value="UniProtKB-SubCell"/>
</dbReference>
<dbReference type="Proteomes" id="UP000008066">
    <property type="component" value="Unassembled WGS sequence"/>
</dbReference>
<dbReference type="GeneID" id="18254265"/>
<dbReference type="KEGG" id="cthr:CTHT_0002270"/>
<feature type="compositionally biased region" description="Basic and acidic residues" evidence="11">
    <location>
        <begin position="194"/>
        <end position="221"/>
    </location>
</feature>
<dbReference type="Pfam" id="PF00168">
    <property type="entry name" value="C2"/>
    <property type="match status" value="2"/>
</dbReference>
<organism evidence="15">
    <name type="scientific">Chaetomium thermophilum (strain DSM 1495 / CBS 144.50 / IMI 039719)</name>
    <name type="common">Thermochaetoides thermophila</name>
    <dbReference type="NCBI Taxonomy" id="759272"/>
    <lineage>
        <taxon>Eukaryota</taxon>
        <taxon>Fungi</taxon>
        <taxon>Dikarya</taxon>
        <taxon>Ascomycota</taxon>
        <taxon>Pezizomycotina</taxon>
        <taxon>Sordariomycetes</taxon>
        <taxon>Sordariomycetidae</taxon>
        <taxon>Sordariales</taxon>
        <taxon>Chaetomiaceae</taxon>
        <taxon>Thermochaetoides</taxon>
    </lineage>
</organism>
<evidence type="ECO:0000256" key="9">
    <source>
        <dbReference type="ARBA" id="ARBA00023121"/>
    </source>
</evidence>
<dbReference type="CDD" id="cd04052">
    <property type="entry name" value="C2B_Tricalbin-like"/>
    <property type="match status" value="1"/>
</dbReference>
<dbReference type="CDD" id="cd04041">
    <property type="entry name" value="C2A_fungal"/>
    <property type="match status" value="1"/>
</dbReference>
<keyword evidence="5" id="KW-0677">Repeat</keyword>
<feature type="compositionally biased region" description="Basic and acidic residues" evidence="11">
    <location>
        <begin position="773"/>
        <end position="788"/>
    </location>
</feature>
<dbReference type="SMART" id="SM00239">
    <property type="entry name" value="C2"/>
    <property type="match status" value="2"/>
</dbReference>
<evidence type="ECO:0000256" key="6">
    <source>
        <dbReference type="ARBA" id="ARBA00022824"/>
    </source>
</evidence>
<feature type="domain" description="C2" evidence="12">
    <location>
        <begin position="602"/>
        <end position="729"/>
    </location>
</feature>
<feature type="compositionally biased region" description="Basic and acidic residues" evidence="11">
    <location>
        <begin position="132"/>
        <end position="141"/>
    </location>
</feature>
<dbReference type="SUPFAM" id="SSF49562">
    <property type="entry name" value="C2 domain (Calcium/lipid-binding domain, CaLB)"/>
    <property type="match status" value="2"/>
</dbReference>
<dbReference type="PROSITE" id="PS51847">
    <property type="entry name" value="SMP"/>
    <property type="match status" value="1"/>
</dbReference>
<keyword evidence="4" id="KW-0812">Transmembrane</keyword>
<dbReference type="Pfam" id="PF25669">
    <property type="entry name" value="SMP_MUG190-like"/>
    <property type="match status" value="1"/>
</dbReference>
<evidence type="ECO:0000256" key="7">
    <source>
        <dbReference type="ARBA" id="ARBA00022989"/>
    </source>
</evidence>
<name>G0RZA5_CHATD</name>
<keyword evidence="15" id="KW-1185">Reference proteome</keyword>
<dbReference type="GO" id="GO:0008289">
    <property type="term" value="F:lipid binding"/>
    <property type="evidence" value="ECO:0007669"/>
    <property type="project" value="UniProtKB-KW"/>
</dbReference>
<comment type="subcellular location">
    <subcellularLocation>
        <location evidence="1">Endoplasmic reticulum membrane</location>
    </subcellularLocation>
</comment>
<feature type="compositionally biased region" description="Pro residues" evidence="11">
    <location>
        <begin position="175"/>
        <end position="185"/>
    </location>
</feature>
<feature type="compositionally biased region" description="Low complexity" evidence="11">
    <location>
        <begin position="52"/>
        <end position="62"/>
    </location>
</feature>
<dbReference type="HOGENOM" id="CLU_002125_2_0_1"/>
<feature type="domain" description="SMP-LTD" evidence="13">
    <location>
        <begin position="375"/>
        <end position="604"/>
    </location>
</feature>
<dbReference type="EMBL" id="GL988032">
    <property type="protein sequence ID" value="EGS23533.1"/>
    <property type="molecule type" value="Genomic_DNA"/>
</dbReference>
<feature type="region of interest" description="Disordered" evidence="11">
    <location>
        <begin position="35"/>
        <end position="274"/>
    </location>
</feature>
<dbReference type="Gene3D" id="2.60.40.150">
    <property type="entry name" value="C2 domain"/>
    <property type="match status" value="2"/>
</dbReference>
<feature type="compositionally biased region" description="Acidic residues" evidence="11">
    <location>
        <begin position="238"/>
        <end position="249"/>
    </location>
</feature>
<evidence type="ECO:0000256" key="10">
    <source>
        <dbReference type="ARBA" id="ARBA00023136"/>
    </source>
</evidence>
<dbReference type="RefSeq" id="XP_006690775.1">
    <property type="nucleotide sequence ID" value="XM_006690712.1"/>
</dbReference>
<feature type="compositionally biased region" description="Low complexity" evidence="11">
    <location>
        <begin position="265"/>
        <end position="274"/>
    </location>
</feature>
<keyword evidence="2" id="KW-0813">Transport</keyword>
<dbReference type="OMA" id="WDSDRNT"/>
<dbReference type="PANTHER" id="PTHR47348">
    <property type="entry name" value="MEIOTICALLY UP-REGULATED GENE 190 PROTEIN"/>
    <property type="match status" value="1"/>
</dbReference>
<feature type="compositionally biased region" description="Acidic residues" evidence="11">
    <location>
        <begin position="1199"/>
        <end position="1219"/>
    </location>
</feature>
<keyword evidence="7" id="KW-1133">Transmembrane helix</keyword>
<evidence type="ECO:0000256" key="8">
    <source>
        <dbReference type="ARBA" id="ARBA00023055"/>
    </source>
</evidence>
<dbReference type="eggNOG" id="KOG1012">
    <property type="taxonomic scope" value="Eukaryota"/>
</dbReference>
<dbReference type="GO" id="GO:0006869">
    <property type="term" value="P:lipid transport"/>
    <property type="evidence" value="ECO:0007669"/>
    <property type="project" value="UniProtKB-KW"/>
</dbReference>
<evidence type="ECO:0000256" key="5">
    <source>
        <dbReference type="ARBA" id="ARBA00022737"/>
    </source>
</evidence>
<dbReference type="InterPro" id="IPR037767">
    <property type="entry name" value="C2A_Mug190-like"/>
</dbReference>
<feature type="compositionally biased region" description="Basic and acidic residues" evidence="11">
    <location>
        <begin position="84"/>
        <end position="121"/>
    </location>
</feature>
<evidence type="ECO:0000256" key="11">
    <source>
        <dbReference type="SAM" id="MobiDB-lite"/>
    </source>
</evidence>
<evidence type="ECO:0000259" key="13">
    <source>
        <dbReference type="PROSITE" id="PS51847"/>
    </source>
</evidence>
<dbReference type="PROSITE" id="PS50004">
    <property type="entry name" value="C2"/>
    <property type="match status" value="2"/>
</dbReference>
<feature type="compositionally biased region" description="Polar residues" evidence="11">
    <location>
        <begin position="1001"/>
        <end position="1012"/>
    </location>
</feature>
<dbReference type="CDD" id="cd21676">
    <property type="entry name" value="SMP_Mug190"/>
    <property type="match status" value="1"/>
</dbReference>
<protein>
    <recommendedName>
        <fullName evidence="16">C2 domain-containing protein</fullName>
    </recommendedName>
</protein>
<feature type="domain" description="C2" evidence="12">
    <location>
        <begin position="791"/>
        <end position="939"/>
    </location>
</feature>
<dbReference type="InterPro" id="IPR031468">
    <property type="entry name" value="SMP_LBD"/>
</dbReference>
<keyword evidence="9" id="KW-0446">Lipid-binding</keyword>
<evidence type="ECO:0000256" key="1">
    <source>
        <dbReference type="ARBA" id="ARBA00004586"/>
    </source>
</evidence>
<feature type="region of interest" description="Disordered" evidence="11">
    <location>
        <begin position="999"/>
        <end position="1018"/>
    </location>
</feature>
<evidence type="ECO:0000259" key="12">
    <source>
        <dbReference type="PROSITE" id="PS50004"/>
    </source>
</evidence>
<dbReference type="InterPro" id="IPR057349">
    <property type="entry name" value="C2_Mug190_3rd"/>
</dbReference>
<dbReference type="Pfam" id="PF25331">
    <property type="entry name" value="C2_Mug190_3rd"/>
    <property type="match status" value="1"/>
</dbReference>
<keyword evidence="3" id="KW-0597">Phosphoprotein</keyword>
<feature type="compositionally biased region" description="Basic and acidic residues" evidence="11">
    <location>
        <begin position="68"/>
        <end position="77"/>
    </location>
</feature>
<reference evidence="14 15" key="1">
    <citation type="journal article" date="2011" name="Cell">
        <title>Insight into structure and assembly of the nuclear pore complex by utilizing the genome of a eukaryotic thermophile.</title>
        <authorList>
            <person name="Amlacher S."/>
            <person name="Sarges P."/>
            <person name="Flemming D."/>
            <person name="van Noort V."/>
            <person name="Kunze R."/>
            <person name="Devos D.P."/>
            <person name="Arumugam M."/>
            <person name="Bork P."/>
            <person name="Hurt E."/>
        </authorList>
    </citation>
    <scope>NUCLEOTIDE SEQUENCE [LARGE SCALE GENOMIC DNA]</scope>
    <source>
        <strain evidence="15">DSM 1495 / CBS 144.50 / IMI 039719</strain>
    </source>
</reference>
<dbReference type="PANTHER" id="PTHR47348:SF3">
    <property type="entry name" value="MEIOTICALLY UP-REGULATED GENE 190 PROTEIN"/>
    <property type="match status" value="1"/>
</dbReference>
<dbReference type="InterPro" id="IPR000008">
    <property type="entry name" value="C2_dom"/>
</dbReference>
<keyword evidence="8" id="KW-0445">Lipid transport</keyword>
<keyword evidence="6" id="KW-0256">Endoplasmic reticulum</keyword>
<evidence type="ECO:0000313" key="14">
    <source>
        <dbReference type="EMBL" id="EGS23533.1"/>
    </source>
</evidence>
<accession>G0RZA5</accession>
<dbReference type="STRING" id="759272.G0RZA5"/>